<dbReference type="PROSITE" id="PS51085">
    <property type="entry name" value="2FE2S_FER_2"/>
    <property type="match status" value="1"/>
</dbReference>
<reference evidence="3" key="1">
    <citation type="submission" date="2017-09" db="EMBL/GenBank/DDBJ databases">
        <title>Depth-based differentiation of microbial function through sediment-hosted aquifers and enrichment of novel symbionts in the deep terrestrial subsurface.</title>
        <authorList>
            <person name="Probst A.J."/>
            <person name="Ladd B."/>
            <person name="Jarett J.K."/>
            <person name="Geller-Mcgrath D.E."/>
            <person name="Sieber C.M.K."/>
            <person name="Emerson J.B."/>
            <person name="Anantharaman K."/>
            <person name="Thomas B.C."/>
            <person name="Malmstrom R."/>
            <person name="Stieglmeier M."/>
            <person name="Klingl A."/>
            <person name="Woyke T."/>
            <person name="Ryan C.M."/>
            <person name="Banfield J.F."/>
        </authorList>
    </citation>
    <scope>NUCLEOTIDE SEQUENCE [LARGE SCALE GENOMIC DNA]</scope>
</reference>
<gene>
    <name evidence="2" type="ORF">COY52_09315</name>
</gene>
<dbReference type="InterPro" id="IPR027980">
    <property type="entry name" value="RACo_C"/>
</dbReference>
<protein>
    <submittedName>
        <fullName evidence="2">Ferredoxin</fullName>
    </submittedName>
</protein>
<dbReference type="Gene3D" id="3.10.20.30">
    <property type="match status" value="1"/>
</dbReference>
<dbReference type="PANTHER" id="PTHR42895:SF2">
    <property type="entry name" value="IRON-SULFUR CLUSTER PROTEIN"/>
    <property type="match status" value="1"/>
</dbReference>
<dbReference type="Proteomes" id="UP000229307">
    <property type="component" value="Unassembled WGS sequence"/>
</dbReference>
<proteinExistence type="predicted"/>
<dbReference type="InterPro" id="IPR042259">
    <property type="entry name" value="Raco-like_middle_sf"/>
</dbReference>
<dbReference type="InterPro" id="IPR036010">
    <property type="entry name" value="2Fe-2S_ferredoxin-like_sf"/>
</dbReference>
<feature type="domain" description="2Fe-2S ferredoxin-type" evidence="1">
    <location>
        <begin position="3"/>
        <end position="96"/>
    </location>
</feature>
<dbReference type="SUPFAM" id="SSF54292">
    <property type="entry name" value="2Fe-2S ferredoxin-like"/>
    <property type="match status" value="1"/>
</dbReference>
<dbReference type="InterPro" id="IPR001041">
    <property type="entry name" value="2Fe-2S_ferredoxin-type"/>
</dbReference>
<dbReference type="Gene3D" id="3.30.420.480">
    <property type="entry name" value="Domain of unknown function (DUF4445)"/>
    <property type="match status" value="1"/>
</dbReference>
<organism evidence="2 3">
    <name type="scientific">Candidatus Desantisbacteria bacterium CG_4_10_14_0_8_um_filter_48_22</name>
    <dbReference type="NCBI Taxonomy" id="1974543"/>
    <lineage>
        <taxon>Bacteria</taxon>
        <taxon>Candidatus Desantisiibacteriota</taxon>
    </lineage>
</organism>
<dbReference type="InterPro" id="IPR041414">
    <property type="entry name" value="Raco-like_middle"/>
</dbReference>
<name>A0A2M7S7X2_9BACT</name>
<dbReference type="CDD" id="cd00207">
    <property type="entry name" value="fer2"/>
    <property type="match status" value="1"/>
</dbReference>
<accession>A0A2M7S7X2</accession>
<dbReference type="EMBL" id="PFMR01000251">
    <property type="protein sequence ID" value="PIZ15597.1"/>
    <property type="molecule type" value="Genomic_DNA"/>
</dbReference>
<sequence length="548" mass="58541">MEKRIKVTFQPEGRGVYVLPGTSLYEAACEAGIIIESPCGSEGTCGKCRVIVHRGKTSPNPTEEKLVSKEDLRRGVRLACQTRVSSGMVIEVPSSSRFSAQRILTSDVLSAGREVSQGARKKGSASAADYGVAFDLGTTTVVGTLMDLNTGQDIAVCARMNPQVVYGDDVISRIHHSIQSENGLEDLHGRIIEEFNSIIGELARSAGINRVNIYRVTVAGNSTMQHIFLNVSPRSLGFVPFTPFVKESVEIDAEKAGLTINPGGKVFVFPSIAGFVGGDTVAVILAARLYRGKSIRLAVDIGTNGEIVLGNEDRLVCASTAAGPAFEGARISCGMRGTGGAIEKVVFNDDVNVNVIDNLAPAGICGSGLLDAAAEMLRAGILDETGRMLARSEIPAGTKSAIAERVTEKNGGRVFTLAGNPETNRSVDIIQRDLRELQLAKGAISSGIKILEKELGITDKDIDEVLLAGAFGNYIRRENAREIGLLPDIPLEKIKFIGNAASSGAKIALLSEEQRRKAGEIARWCEYVELSSSADFQNEFASSMFFRK</sequence>
<dbReference type="AlphaFoldDB" id="A0A2M7S7X2"/>
<dbReference type="GO" id="GO:0051536">
    <property type="term" value="F:iron-sulfur cluster binding"/>
    <property type="evidence" value="ECO:0007669"/>
    <property type="project" value="InterPro"/>
</dbReference>
<evidence type="ECO:0000313" key="3">
    <source>
        <dbReference type="Proteomes" id="UP000229307"/>
    </source>
</evidence>
<dbReference type="Pfam" id="PF17651">
    <property type="entry name" value="Raco_middle"/>
    <property type="match status" value="1"/>
</dbReference>
<dbReference type="InterPro" id="IPR012675">
    <property type="entry name" value="Beta-grasp_dom_sf"/>
</dbReference>
<comment type="caution">
    <text evidence="2">The sequence shown here is derived from an EMBL/GenBank/DDBJ whole genome shotgun (WGS) entry which is preliminary data.</text>
</comment>
<dbReference type="Pfam" id="PF00111">
    <property type="entry name" value="Fer2"/>
    <property type="match status" value="1"/>
</dbReference>
<evidence type="ECO:0000313" key="2">
    <source>
        <dbReference type="EMBL" id="PIZ15597.1"/>
    </source>
</evidence>
<dbReference type="Pfam" id="PF14574">
    <property type="entry name" value="RACo_C_ter"/>
    <property type="match status" value="1"/>
</dbReference>
<dbReference type="InterPro" id="IPR052911">
    <property type="entry name" value="Corrinoid_activation_enz"/>
</dbReference>
<evidence type="ECO:0000259" key="1">
    <source>
        <dbReference type="PROSITE" id="PS51085"/>
    </source>
</evidence>
<dbReference type="PANTHER" id="PTHR42895">
    <property type="entry name" value="IRON-SULFUR CLUSTER-BINDING PROTEIN-RELATED"/>
    <property type="match status" value="1"/>
</dbReference>